<dbReference type="EMBL" id="JACRTF010000001">
    <property type="protein sequence ID" value="MBC8591843.1"/>
    <property type="molecule type" value="Genomic_DNA"/>
</dbReference>
<keyword evidence="2" id="KW-1185">Reference proteome</keyword>
<dbReference type="Pfam" id="PF05402">
    <property type="entry name" value="PqqD"/>
    <property type="match status" value="1"/>
</dbReference>
<sequence>MKIRENYKVRSIAGENLVVSQGQAGCDMTQVISLNQTAFLLWKELVGKEFEIGDAAKVLTDNYGILREQALKDAQKWVDKLIQAKVIDA</sequence>
<evidence type="ECO:0000313" key="1">
    <source>
        <dbReference type="EMBL" id="MBC8591843.1"/>
    </source>
</evidence>
<gene>
    <name evidence="1" type="ORF">H8744_01035</name>
</gene>
<comment type="caution">
    <text evidence="1">The sequence shown here is derived from an EMBL/GenBank/DDBJ whole genome shotgun (WGS) entry which is preliminary data.</text>
</comment>
<proteinExistence type="predicted"/>
<dbReference type="AlphaFoldDB" id="A0A926EXQ9"/>
<dbReference type="RefSeq" id="WP_262433064.1">
    <property type="nucleotide sequence ID" value="NZ_JACRTF010000001.1"/>
</dbReference>
<accession>A0A926EXQ9</accession>
<dbReference type="Proteomes" id="UP000651085">
    <property type="component" value="Unassembled WGS sequence"/>
</dbReference>
<protein>
    <submittedName>
        <fullName evidence="1">PqqD family protein</fullName>
    </submittedName>
</protein>
<dbReference type="InterPro" id="IPR008792">
    <property type="entry name" value="PQQD"/>
</dbReference>
<evidence type="ECO:0000313" key="2">
    <source>
        <dbReference type="Proteomes" id="UP000651085"/>
    </source>
</evidence>
<reference evidence="1" key="1">
    <citation type="submission" date="2020-08" db="EMBL/GenBank/DDBJ databases">
        <title>Genome public.</title>
        <authorList>
            <person name="Liu C."/>
            <person name="Sun Q."/>
        </authorList>
    </citation>
    <scope>NUCLEOTIDE SEQUENCE</scope>
    <source>
        <strain evidence="1">N12</strain>
    </source>
</reference>
<name>A0A926EXQ9_9BACT</name>
<organism evidence="1 2">
    <name type="scientific">Jilunia laotingensis</name>
    <dbReference type="NCBI Taxonomy" id="2763675"/>
    <lineage>
        <taxon>Bacteria</taxon>
        <taxon>Pseudomonadati</taxon>
        <taxon>Bacteroidota</taxon>
        <taxon>Bacteroidia</taxon>
        <taxon>Bacteroidales</taxon>
        <taxon>Bacteroidaceae</taxon>
        <taxon>Jilunia</taxon>
    </lineage>
</organism>